<evidence type="ECO:0000256" key="4">
    <source>
        <dbReference type="ARBA" id="ARBA00022723"/>
    </source>
</evidence>
<organism evidence="12">
    <name type="scientific">Nicotiana tabacum</name>
    <name type="common">Common tobacco</name>
    <dbReference type="NCBI Taxonomy" id="4097"/>
    <lineage>
        <taxon>Eukaryota</taxon>
        <taxon>Viridiplantae</taxon>
        <taxon>Streptophyta</taxon>
        <taxon>Embryophyta</taxon>
        <taxon>Tracheophyta</taxon>
        <taxon>Spermatophyta</taxon>
        <taxon>Magnoliopsida</taxon>
        <taxon>eudicotyledons</taxon>
        <taxon>Gunneridae</taxon>
        <taxon>Pentapetalae</taxon>
        <taxon>asterids</taxon>
        <taxon>lamiids</taxon>
        <taxon>Solanales</taxon>
        <taxon>Solanaceae</taxon>
        <taxon>Nicotianoideae</taxon>
        <taxon>Nicotianeae</taxon>
        <taxon>Nicotiana</taxon>
    </lineage>
</organism>
<evidence type="ECO:0000256" key="3">
    <source>
        <dbReference type="ARBA" id="ARBA00013081"/>
    </source>
</evidence>
<evidence type="ECO:0000256" key="8">
    <source>
        <dbReference type="ARBA" id="ARBA00023211"/>
    </source>
</evidence>
<dbReference type="PANTHER" id="PTHR13832:SF667">
    <property type="entry name" value="PROTEIN PHOSPHATASE 2C 14-RELATED"/>
    <property type="match status" value="1"/>
</dbReference>
<dbReference type="Pfam" id="PF00481">
    <property type="entry name" value="PP2C"/>
    <property type="match status" value="1"/>
</dbReference>
<comment type="cofactor">
    <cofactor evidence="1">
        <name>Mn(2+)</name>
        <dbReference type="ChEBI" id="CHEBI:29035"/>
    </cofactor>
</comment>
<protein>
    <recommendedName>
        <fullName evidence="3">protein-serine/threonine phosphatase</fullName>
        <ecNumber evidence="3">3.1.3.16</ecNumber>
    </recommendedName>
</protein>
<keyword evidence="7 9" id="KW-0904">Protein phosphatase</keyword>
<dbReference type="PANTHER" id="PTHR13832">
    <property type="entry name" value="PROTEIN PHOSPHATASE 2C"/>
    <property type="match status" value="1"/>
</dbReference>
<dbReference type="EC" id="3.1.3.16" evidence="3"/>
<evidence type="ECO:0000256" key="1">
    <source>
        <dbReference type="ARBA" id="ARBA00001936"/>
    </source>
</evidence>
<dbReference type="PROSITE" id="PS51746">
    <property type="entry name" value="PPM_2"/>
    <property type="match status" value="1"/>
</dbReference>
<evidence type="ECO:0000256" key="5">
    <source>
        <dbReference type="ARBA" id="ARBA00022801"/>
    </source>
</evidence>
<evidence type="ECO:0000256" key="10">
    <source>
        <dbReference type="SAM" id="MobiDB-lite"/>
    </source>
</evidence>
<evidence type="ECO:0000313" key="12">
    <source>
        <dbReference type="RefSeq" id="XP_016505359.1"/>
    </source>
</evidence>
<dbReference type="InterPro" id="IPR000222">
    <property type="entry name" value="PP2C_BS"/>
</dbReference>
<sequence>MQKGISTTTVMNDNNNIATTDENQNINADSFCSLKRKRPPKIEIPSLLCEIRVNSEPCFKNDAAVTKHPICFSGHGVGLFCRKGKKTIMEDTHKIISSSNVKRGFFGVYDGHGGRKAAEFVAENLHSYVFEMLDNGSSTTREKAIEAAYLKTDQRFLKQGGYVELHRGGWRVHGVLSVTRSIGDSHLKDWVPAKPDTKTLILAPDMEYLVLASDGLWDEVGNQEAVDIIMQYCPREKRMQLPVEKGKEFYCLSRSPSKLRRVPIIKSNRRKSHSPCCKKSVNSEDEFGNENESPPKKARRVSTMNQTKMMKMKIQEKSGLNKKQPSNALVAACRELVNLAVSRGSWDDITVMIIDLSHFKC</sequence>
<dbReference type="SMART" id="SM00332">
    <property type="entry name" value="PP2Cc"/>
    <property type="match status" value="1"/>
</dbReference>
<feature type="region of interest" description="Disordered" evidence="10">
    <location>
        <begin position="268"/>
        <end position="304"/>
    </location>
</feature>
<name>A0A1S4CWF6_TOBAC</name>
<feature type="domain" description="PPM-type phosphatase" evidence="11">
    <location>
        <begin position="76"/>
        <end position="356"/>
    </location>
</feature>
<keyword evidence="4" id="KW-0479">Metal-binding</keyword>
<comment type="similarity">
    <text evidence="9">Belongs to the PP2C family.</text>
</comment>
<evidence type="ECO:0000259" key="11">
    <source>
        <dbReference type="PROSITE" id="PS51746"/>
    </source>
</evidence>
<dbReference type="CDD" id="cd00143">
    <property type="entry name" value="PP2Cc"/>
    <property type="match status" value="1"/>
</dbReference>
<dbReference type="GO" id="GO:0046872">
    <property type="term" value="F:metal ion binding"/>
    <property type="evidence" value="ECO:0007669"/>
    <property type="project" value="UniProtKB-KW"/>
</dbReference>
<evidence type="ECO:0000256" key="6">
    <source>
        <dbReference type="ARBA" id="ARBA00022842"/>
    </source>
</evidence>
<dbReference type="GO" id="GO:0004722">
    <property type="term" value="F:protein serine/threonine phosphatase activity"/>
    <property type="evidence" value="ECO:0007669"/>
    <property type="project" value="UniProtKB-EC"/>
</dbReference>
<evidence type="ECO:0000256" key="9">
    <source>
        <dbReference type="RuleBase" id="RU003465"/>
    </source>
</evidence>
<dbReference type="InterPro" id="IPR015655">
    <property type="entry name" value="PP2C"/>
</dbReference>
<keyword evidence="5 9" id="KW-0378">Hydrolase</keyword>
<keyword evidence="8" id="KW-0464">Manganese</keyword>
<dbReference type="SUPFAM" id="SSF81606">
    <property type="entry name" value="PP2C-like"/>
    <property type="match status" value="1"/>
</dbReference>
<dbReference type="AlphaFoldDB" id="A0A1S4CWF6"/>
<dbReference type="RefSeq" id="XP_016505359.1">
    <property type="nucleotide sequence ID" value="XM_016649873.1"/>
</dbReference>
<dbReference type="PROSITE" id="PS01032">
    <property type="entry name" value="PPM_1"/>
    <property type="match status" value="1"/>
</dbReference>
<accession>A0A1S4CWF6</accession>
<dbReference type="OrthoDB" id="10264738at2759"/>
<keyword evidence="6" id="KW-0460">Magnesium</keyword>
<evidence type="ECO:0000256" key="2">
    <source>
        <dbReference type="ARBA" id="ARBA00001946"/>
    </source>
</evidence>
<proteinExistence type="inferred from homology"/>
<dbReference type="InterPro" id="IPR036457">
    <property type="entry name" value="PPM-type-like_dom_sf"/>
</dbReference>
<gene>
    <name evidence="12" type="primary">LOC107823247</name>
</gene>
<comment type="cofactor">
    <cofactor evidence="2">
        <name>Mg(2+)</name>
        <dbReference type="ChEBI" id="CHEBI:18420"/>
    </cofactor>
</comment>
<evidence type="ECO:0000256" key="7">
    <source>
        <dbReference type="ARBA" id="ARBA00022912"/>
    </source>
</evidence>
<dbReference type="InterPro" id="IPR001932">
    <property type="entry name" value="PPM-type_phosphatase-like_dom"/>
</dbReference>
<dbReference type="Gene3D" id="3.60.40.10">
    <property type="entry name" value="PPM-type phosphatase domain"/>
    <property type="match status" value="2"/>
</dbReference>
<reference evidence="12" key="1">
    <citation type="submission" date="2025-08" db="UniProtKB">
        <authorList>
            <consortium name="RefSeq"/>
        </authorList>
    </citation>
    <scope>IDENTIFICATION</scope>
</reference>